<evidence type="ECO:0000313" key="1">
    <source>
        <dbReference type="EMBL" id="GFU09899.1"/>
    </source>
</evidence>
<keyword evidence="2" id="KW-1185">Reference proteome</keyword>
<gene>
    <name evidence="1" type="ORF">NPIL_248411</name>
</gene>
<proteinExistence type="predicted"/>
<name>A0A8X6Q9S9_NEPPI</name>
<evidence type="ECO:0000313" key="2">
    <source>
        <dbReference type="Proteomes" id="UP000887013"/>
    </source>
</evidence>
<comment type="caution">
    <text evidence="1">The sequence shown here is derived from an EMBL/GenBank/DDBJ whole genome shotgun (WGS) entry which is preliminary data.</text>
</comment>
<dbReference type="EMBL" id="BMAW01124864">
    <property type="protein sequence ID" value="GFU09899.1"/>
    <property type="molecule type" value="Genomic_DNA"/>
</dbReference>
<accession>A0A8X6Q9S9</accession>
<dbReference type="Proteomes" id="UP000887013">
    <property type="component" value="Unassembled WGS sequence"/>
</dbReference>
<dbReference type="AlphaFoldDB" id="A0A8X6Q9S9"/>
<organism evidence="1 2">
    <name type="scientific">Nephila pilipes</name>
    <name type="common">Giant wood spider</name>
    <name type="synonym">Nephila maculata</name>
    <dbReference type="NCBI Taxonomy" id="299642"/>
    <lineage>
        <taxon>Eukaryota</taxon>
        <taxon>Metazoa</taxon>
        <taxon>Ecdysozoa</taxon>
        <taxon>Arthropoda</taxon>
        <taxon>Chelicerata</taxon>
        <taxon>Arachnida</taxon>
        <taxon>Araneae</taxon>
        <taxon>Araneomorphae</taxon>
        <taxon>Entelegynae</taxon>
        <taxon>Araneoidea</taxon>
        <taxon>Nephilidae</taxon>
        <taxon>Nephila</taxon>
    </lineage>
</organism>
<reference evidence="1" key="1">
    <citation type="submission" date="2020-08" db="EMBL/GenBank/DDBJ databases">
        <title>Multicomponent nature underlies the extraordinary mechanical properties of spider dragline silk.</title>
        <authorList>
            <person name="Kono N."/>
            <person name="Nakamura H."/>
            <person name="Mori M."/>
            <person name="Yoshida Y."/>
            <person name="Ohtoshi R."/>
            <person name="Malay A.D."/>
            <person name="Moran D.A.P."/>
            <person name="Tomita M."/>
            <person name="Numata K."/>
            <person name="Arakawa K."/>
        </authorList>
    </citation>
    <scope>NUCLEOTIDE SEQUENCE</scope>
</reference>
<sequence length="104" mass="12110">MHTEFSHHRLLLCIAGPFPPELENCALCDRNENSSAFRGIYKFRGFHIQSLRRCVISCVVSFTAVIPSVQLFRSSTKEHWQRPLAQIESERWGWGEATDQSRFR</sequence>
<protein>
    <submittedName>
        <fullName evidence="1">Uncharacterized protein</fullName>
    </submittedName>
</protein>